<evidence type="ECO:0000259" key="2">
    <source>
        <dbReference type="PROSITE" id="PS51819"/>
    </source>
</evidence>
<dbReference type="Gene3D" id="3.10.180.10">
    <property type="entry name" value="2,3-Dihydroxybiphenyl 1,2-Dioxygenase, domain 1"/>
    <property type="match status" value="1"/>
</dbReference>
<dbReference type="PANTHER" id="PTHR46142">
    <property type="match status" value="1"/>
</dbReference>
<dbReference type="Proteomes" id="UP000593564">
    <property type="component" value="Unassembled WGS sequence"/>
</dbReference>
<feature type="compositionally biased region" description="Basic and acidic residues" evidence="1">
    <location>
        <begin position="174"/>
        <end position="186"/>
    </location>
</feature>
<dbReference type="InterPro" id="IPR029068">
    <property type="entry name" value="Glyas_Bleomycin-R_OHBP_Dase"/>
</dbReference>
<evidence type="ECO:0000256" key="1">
    <source>
        <dbReference type="SAM" id="MobiDB-lite"/>
    </source>
</evidence>
<evidence type="ECO:0000313" key="4">
    <source>
        <dbReference type="Proteomes" id="UP000593564"/>
    </source>
</evidence>
<protein>
    <recommendedName>
        <fullName evidence="2">VOC domain-containing protein</fullName>
    </recommendedName>
</protein>
<accession>A0A7J7FXW4</accession>
<dbReference type="AlphaFoldDB" id="A0A7J7FXW4"/>
<reference evidence="4" key="1">
    <citation type="journal article" date="2020" name="Nat. Commun.">
        <title>Genome assembly of wild tea tree DASZ reveals pedigree and selection history of tea varieties.</title>
        <authorList>
            <person name="Zhang W."/>
            <person name="Zhang Y."/>
            <person name="Qiu H."/>
            <person name="Guo Y."/>
            <person name="Wan H."/>
            <person name="Zhang X."/>
            <person name="Scossa F."/>
            <person name="Alseekh S."/>
            <person name="Zhang Q."/>
            <person name="Wang P."/>
            <person name="Xu L."/>
            <person name="Schmidt M.H."/>
            <person name="Jia X."/>
            <person name="Li D."/>
            <person name="Zhu A."/>
            <person name="Guo F."/>
            <person name="Chen W."/>
            <person name="Ni D."/>
            <person name="Usadel B."/>
            <person name="Fernie A.R."/>
            <person name="Wen W."/>
        </authorList>
    </citation>
    <scope>NUCLEOTIDE SEQUENCE [LARGE SCALE GENOMIC DNA]</scope>
    <source>
        <strain evidence="4">cv. G240</strain>
    </source>
</reference>
<feature type="domain" description="VOC" evidence="2">
    <location>
        <begin position="13"/>
        <end position="137"/>
    </location>
</feature>
<proteinExistence type="predicted"/>
<dbReference type="PANTHER" id="PTHR46142:SF3">
    <property type="entry name" value="F18B13.24 PROTEIN"/>
    <property type="match status" value="1"/>
</dbReference>
<organism evidence="3 4">
    <name type="scientific">Camellia sinensis</name>
    <name type="common">Tea plant</name>
    <name type="synonym">Thea sinensis</name>
    <dbReference type="NCBI Taxonomy" id="4442"/>
    <lineage>
        <taxon>Eukaryota</taxon>
        <taxon>Viridiplantae</taxon>
        <taxon>Streptophyta</taxon>
        <taxon>Embryophyta</taxon>
        <taxon>Tracheophyta</taxon>
        <taxon>Spermatophyta</taxon>
        <taxon>Magnoliopsida</taxon>
        <taxon>eudicotyledons</taxon>
        <taxon>Gunneridae</taxon>
        <taxon>Pentapetalae</taxon>
        <taxon>asterids</taxon>
        <taxon>Ericales</taxon>
        <taxon>Theaceae</taxon>
        <taxon>Camellia</taxon>
    </lineage>
</organism>
<name>A0A7J7FXW4_CAMSI</name>
<gene>
    <name evidence="3" type="ORF">HYC85_029356</name>
</gene>
<evidence type="ECO:0000313" key="3">
    <source>
        <dbReference type="EMBL" id="KAF5933185.1"/>
    </source>
</evidence>
<dbReference type="SUPFAM" id="SSF54593">
    <property type="entry name" value="Glyoxalase/Bleomycin resistance protein/Dihydroxybiphenyl dioxygenase"/>
    <property type="match status" value="1"/>
</dbReference>
<sequence>MKENLENPLRLTSLNHVSLVCRSLEKSIDFYTNVHGFVPVRRPNSRPRTYDEEKQNQSQGQSYFIPVYEIKQLSDQNVELAVRLVKRYACEIMAMVEKKLKEMGIECMRQMVEEGGIHIDQLFFHDPDGFIIEICNYDNIPIVPLSGEVVRSCYQVNLNKKMQHQQQQIQASETSKRSRSPLEHKNGSSYGKTTSTAILLFPDITREEEGVEGGAGKAPHMRGEGRTCGGCQEGVKPTVVEVEGVVGFAGVCRKYRSMRVENQARENAVETRVSFLTREFFRAKPDEFHGGLEPKKVDKWLEQTVKTFEMLHIEDSELRVILVSYYLKGDAGHWWKYANGRIEPT</sequence>
<dbReference type="EMBL" id="JACBKZ010000014">
    <property type="protein sequence ID" value="KAF5933185.1"/>
    <property type="molecule type" value="Genomic_DNA"/>
</dbReference>
<reference evidence="3 4" key="2">
    <citation type="submission" date="2020-07" db="EMBL/GenBank/DDBJ databases">
        <title>Genome assembly of wild tea tree DASZ reveals pedigree and selection history of tea varieties.</title>
        <authorList>
            <person name="Zhang W."/>
        </authorList>
    </citation>
    <scope>NUCLEOTIDE SEQUENCE [LARGE SCALE GENOMIC DNA]</scope>
    <source>
        <strain evidence="4">cv. G240</strain>
        <tissue evidence="3">Leaf</tissue>
    </source>
</reference>
<feature type="region of interest" description="Disordered" evidence="1">
    <location>
        <begin position="165"/>
        <end position="191"/>
    </location>
</feature>
<dbReference type="PROSITE" id="PS51819">
    <property type="entry name" value="VOC"/>
    <property type="match status" value="1"/>
</dbReference>
<comment type="caution">
    <text evidence="3">The sequence shown here is derived from an EMBL/GenBank/DDBJ whole genome shotgun (WGS) entry which is preliminary data.</text>
</comment>
<keyword evidence="4" id="KW-1185">Reference proteome</keyword>
<dbReference type="InterPro" id="IPR037523">
    <property type="entry name" value="VOC_core"/>
</dbReference>